<dbReference type="InterPro" id="IPR016181">
    <property type="entry name" value="Acyl_CoA_acyltransferase"/>
</dbReference>
<protein>
    <submittedName>
        <fullName evidence="2">Ribosomal protein S18 acetylase RimI-like enzyme</fullName>
    </submittedName>
</protein>
<proteinExistence type="predicted"/>
<reference evidence="2 3" key="1">
    <citation type="submission" date="2021-01" db="EMBL/GenBank/DDBJ databases">
        <title>Genomic Encyclopedia of Type Strains, Phase IV (KMG-IV): sequencing the most valuable type-strain genomes for metagenomic binning, comparative biology and taxonomic classification.</title>
        <authorList>
            <person name="Goeker M."/>
        </authorList>
    </citation>
    <scope>NUCLEOTIDE SEQUENCE [LARGE SCALE GENOMIC DNA]</scope>
    <source>
        <strain evidence="2 3">DSM 25540</strain>
    </source>
</reference>
<dbReference type="Proteomes" id="UP000741863">
    <property type="component" value="Unassembled WGS sequence"/>
</dbReference>
<keyword evidence="3" id="KW-1185">Reference proteome</keyword>
<dbReference type="InterPro" id="IPR000182">
    <property type="entry name" value="GNAT_dom"/>
</dbReference>
<evidence type="ECO:0000313" key="2">
    <source>
        <dbReference type="EMBL" id="MBM7634607.1"/>
    </source>
</evidence>
<dbReference type="RefSeq" id="WP_204699428.1">
    <property type="nucleotide sequence ID" value="NZ_JAFBEC010000014.1"/>
</dbReference>
<dbReference type="Pfam" id="PF00583">
    <property type="entry name" value="Acetyltransf_1"/>
    <property type="match status" value="1"/>
</dbReference>
<comment type="caution">
    <text evidence="2">The sequence shown here is derived from an EMBL/GenBank/DDBJ whole genome shotgun (WGS) entry which is preliminary data.</text>
</comment>
<evidence type="ECO:0000313" key="3">
    <source>
        <dbReference type="Proteomes" id="UP000741863"/>
    </source>
</evidence>
<dbReference type="EMBL" id="JAFBEC010000014">
    <property type="protein sequence ID" value="MBM7634607.1"/>
    <property type="molecule type" value="Genomic_DNA"/>
</dbReference>
<dbReference type="SUPFAM" id="SSF55729">
    <property type="entry name" value="Acyl-CoA N-acyltransferases (Nat)"/>
    <property type="match status" value="1"/>
</dbReference>
<evidence type="ECO:0000259" key="1">
    <source>
        <dbReference type="PROSITE" id="PS51186"/>
    </source>
</evidence>
<organism evidence="2 3">
    <name type="scientific">Geomicrobium sediminis</name>
    <dbReference type="NCBI Taxonomy" id="1347788"/>
    <lineage>
        <taxon>Bacteria</taxon>
        <taxon>Bacillati</taxon>
        <taxon>Bacillota</taxon>
        <taxon>Bacilli</taxon>
        <taxon>Bacillales</taxon>
        <taxon>Geomicrobium</taxon>
    </lineage>
</organism>
<feature type="domain" description="N-acetyltransferase" evidence="1">
    <location>
        <begin position="4"/>
        <end position="172"/>
    </location>
</feature>
<accession>A0ABS2PH48</accession>
<dbReference type="PROSITE" id="PS51186">
    <property type="entry name" value="GNAT"/>
    <property type="match status" value="1"/>
</dbReference>
<dbReference type="Gene3D" id="3.40.630.30">
    <property type="match status" value="1"/>
</dbReference>
<sequence>MNHFNIQAIIKQEEIHSVISLYRHTHAKEQCDEIQTELLQHFHYEGFLALKVLDANDQLIGFIYGYTSKPGQADHEQFKTTLNKDLYDQWLHHCFVITGIVIHPTIRRKKIVRYLIEHITNVVRHKTAILTLELSNKKDRNLYKQLGWDLICDHYYPTSIIKPFVIMGKQLQSTPQLTSQA</sequence>
<name>A0ABS2PH48_9BACL</name>
<gene>
    <name evidence="2" type="ORF">JOD17_003729</name>
</gene>